<evidence type="ECO:0000313" key="1">
    <source>
        <dbReference type="EMBL" id="MFC4362597.1"/>
    </source>
</evidence>
<comment type="caution">
    <text evidence="1">The sequence shown here is derived from an EMBL/GenBank/DDBJ whole genome shotgun (WGS) entry which is preliminary data.</text>
</comment>
<dbReference type="RefSeq" id="WP_290265469.1">
    <property type="nucleotide sequence ID" value="NZ_JAUFQG010000006.1"/>
</dbReference>
<evidence type="ECO:0000313" key="2">
    <source>
        <dbReference type="Proteomes" id="UP001595840"/>
    </source>
</evidence>
<organism evidence="1 2">
    <name type="scientific">Simiduia curdlanivorans</name>
    <dbReference type="NCBI Taxonomy" id="1492769"/>
    <lineage>
        <taxon>Bacteria</taxon>
        <taxon>Pseudomonadati</taxon>
        <taxon>Pseudomonadota</taxon>
        <taxon>Gammaproteobacteria</taxon>
        <taxon>Cellvibrionales</taxon>
        <taxon>Cellvibrionaceae</taxon>
        <taxon>Simiduia</taxon>
    </lineage>
</organism>
<reference evidence="2" key="1">
    <citation type="journal article" date="2019" name="Int. J. Syst. Evol. Microbiol.">
        <title>The Global Catalogue of Microorganisms (GCM) 10K type strain sequencing project: providing services to taxonomists for standard genome sequencing and annotation.</title>
        <authorList>
            <consortium name="The Broad Institute Genomics Platform"/>
            <consortium name="The Broad Institute Genome Sequencing Center for Infectious Disease"/>
            <person name="Wu L."/>
            <person name="Ma J."/>
        </authorList>
    </citation>
    <scope>NUCLEOTIDE SEQUENCE [LARGE SCALE GENOMIC DNA]</scope>
    <source>
        <strain evidence="2">CECT 8570</strain>
    </source>
</reference>
<protein>
    <recommendedName>
        <fullName evidence="3">Tsi6 domain-containing protein</fullName>
    </recommendedName>
</protein>
<gene>
    <name evidence="1" type="ORF">ACFOX3_09790</name>
</gene>
<sequence length="94" mass="10432">MNLDKVASCAENAINAFKTQNVIDPKSPAIESIINQMEFIKSKALTGKNPRLELQEGQSFSYGIIASRELSAPDELALKKFLDEVTHALYPEYS</sequence>
<accession>A0ABV8V639</accession>
<keyword evidence="2" id="KW-1185">Reference proteome</keyword>
<dbReference type="Proteomes" id="UP001595840">
    <property type="component" value="Unassembled WGS sequence"/>
</dbReference>
<proteinExistence type="predicted"/>
<evidence type="ECO:0008006" key="3">
    <source>
        <dbReference type="Google" id="ProtNLM"/>
    </source>
</evidence>
<dbReference type="EMBL" id="JBHSCX010000007">
    <property type="protein sequence ID" value="MFC4362597.1"/>
    <property type="molecule type" value="Genomic_DNA"/>
</dbReference>
<name>A0ABV8V639_9GAMM</name>